<comment type="caution">
    <text evidence="2">The sequence shown here is derived from an EMBL/GenBank/DDBJ whole genome shotgun (WGS) entry which is preliminary data.</text>
</comment>
<keyword evidence="3" id="KW-1185">Reference proteome</keyword>
<name>A0ABT8IS94_9MICO</name>
<gene>
    <name evidence="2" type="ORF">P5G59_00480</name>
</gene>
<dbReference type="Pfam" id="PF11950">
    <property type="entry name" value="DUF3467"/>
    <property type="match status" value="1"/>
</dbReference>
<dbReference type="EMBL" id="JAROCB010000001">
    <property type="protein sequence ID" value="MDN4595603.1"/>
    <property type="molecule type" value="Genomic_DNA"/>
</dbReference>
<evidence type="ECO:0000313" key="3">
    <source>
        <dbReference type="Proteomes" id="UP001174210"/>
    </source>
</evidence>
<feature type="region of interest" description="Disordered" evidence="1">
    <location>
        <begin position="88"/>
        <end position="112"/>
    </location>
</feature>
<protein>
    <submittedName>
        <fullName evidence="2">DUF3467 domain-containing protein</fullName>
    </submittedName>
</protein>
<dbReference type="InterPro" id="IPR021857">
    <property type="entry name" value="DUF3467"/>
</dbReference>
<sequence>MTDEPVEQTYSIDLPPEVAPGRYADFASIWHTPNIFVIDFVAMSQPPSVNVGDAGQPQMLLNGQVVSRIRIPPQQVFELAKALTQQLEQWEQETGQRPPSAPFFDGPAGPTG</sequence>
<dbReference type="RefSeq" id="WP_175338086.1">
    <property type="nucleotide sequence ID" value="NZ_JAROCB010000001.1"/>
</dbReference>
<dbReference type="Proteomes" id="UP001174210">
    <property type="component" value="Unassembled WGS sequence"/>
</dbReference>
<evidence type="ECO:0000256" key="1">
    <source>
        <dbReference type="SAM" id="MobiDB-lite"/>
    </source>
</evidence>
<proteinExistence type="predicted"/>
<accession>A0ABT8IS94</accession>
<organism evidence="2 3">
    <name type="scientific">Leifsonia virtsii</name>
    <dbReference type="NCBI Taxonomy" id="3035915"/>
    <lineage>
        <taxon>Bacteria</taxon>
        <taxon>Bacillati</taxon>
        <taxon>Actinomycetota</taxon>
        <taxon>Actinomycetes</taxon>
        <taxon>Micrococcales</taxon>
        <taxon>Microbacteriaceae</taxon>
        <taxon>Leifsonia</taxon>
    </lineage>
</organism>
<evidence type="ECO:0000313" key="2">
    <source>
        <dbReference type="EMBL" id="MDN4595603.1"/>
    </source>
</evidence>
<reference evidence="2" key="1">
    <citation type="submission" date="2023-03" db="EMBL/GenBank/DDBJ databases">
        <title>MT1 and MT2 Draft Genomes of Novel Species.</title>
        <authorList>
            <person name="Venkateswaran K."/>
        </authorList>
    </citation>
    <scope>NUCLEOTIDE SEQUENCE</scope>
    <source>
        <strain evidence="2">F6_8S_P_1A</strain>
    </source>
</reference>